<evidence type="ECO:0000313" key="3">
    <source>
        <dbReference type="EMBL" id="KIU25275.1"/>
    </source>
</evidence>
<reference evidence="4 7" key="2">
    <citation type="submission" date="2017-04" db="EMBL/GenBank/DDBJ databases">
        <title>The genome sequence of Weissella cibaria isolated from wild Drosophila.</title>
        <authorList>
            <person name="Ricks N.J."/>
            <person name="Carroll C."/>
            <person name="Walters A."/>
            <person name="Newell P.D."/>
            <person name="Chaston J.M."/>
        </authorList>
    </citation>
    <scope>NUCLEOTIDE SEQUENCE [LARGE SCALE GENOMIC DNA]</scope>
    <source>
        <strain evidence="4 7">DmW_103</strain>
    </source>
</reference>
<sequence length="114" mass="12882">MDNMVSKTKSGVSDQKTYRKTLRKRINQRGQNIMVMIGLYFVTSVFDMFIQPNSRLWITLSLAVLTTAILASIARLVYTIFLRGIAKGLLANIPLVFLAIAWIFKAVALSYTIH</sequence>
<dbReference type="PATRIC" id="fig|137591.24.peg.640"/>
<evidence type="ECO:0000313" key="7">
    <source>
        <dbReference type="Proteomes" id="UP000193588"/>
    </source>
</evidence>
<evidence type="ECO:0000313" key="2">
    <source>
        <dbReference type="EMBL" id="KIU21154.1"/>
    </source>
</evidence>
<keyword evidence="1" id="KW-1133">Transmembrane helix</keyword>
<dbReference type="AlphaFoldDB" id="A0A0D1LZI3"/>
<dbReference type="Proteomes" id="UP000032287">
    <property type="component" value="Unassembled WGS sequence"/>
</dbReference>
<name>A0A0D1LZI3_9LACO</name>
<feature type="transmembrane region" description="Helical" evidence="1">
    <location>
        <begin position="89"/>
        <end position="113"/>
    </location>
</feature>
<evidence type="ECO:0000313" key="6">
    <source>
        <dbReference type="Proteomes" id="UP000032289"/>
    </source>
</evidence>
<dbReference type="KEGG" id="wcb:AO080_05050"/>
<protein>
    <submittedName>
        <fullName evidence="3">Uncharacterized protein</fullName>
    </submittedName>
</protein>
<keyword evidence="5" id="KW-1185">Reference proteome</keyword>
<dbReference type="Proteomes" id="UP000193588">
    <property type="component" value="Unassembled WGS sequence"/>
</dbReference>
<dbReference type="GeneID" id="66961870"/>
<gene>
    <name evidence="3" type="ORF">ab3b_00663</name>
    <name evidence="4" type="ORF">B9D04_10335</name>
    <name evidence="2" type="ORF">QX99_00914</name>
</gene>
<dbReference type="EMBL" id="JWHT01000013">
    <property type="protein sequence ID" value="KIU25275.1"/>
    <property type="molecule type" value="Genomic_DNA"/>
</dbReference>
<dbReference type="EMBL" id="JWHU01000012">
    <property type="protein sequence ID" value="KIU21154.1"/>
    <property type="molecule type" value="Genomic_DNA"/>
</dbReference>
<organism evidence="3 6">
    <name type="scientific">Weissella cibaria</name>
    <dbReference type="NCBI Taxonomy" id="137591"/>
    <lineage>
        <taxon>Bacteria</taxon>
        <taxon>Bacillati</taxon>
        <taxon>Bacillota</taxon>
        <taxon>Bacilli</taxon>
        <taxon>Lactobacillales</taxon>
        <taxon>Lactobacillaceae</taxon>
        <taxon>Weissella</taxon>
    </lineage>
</organism>
<feature type="transmembrane region" description="Helical" evidence="1">
    <location>
        <begin position="56"/>
        <end position="77"/>
    </location>
</feature>
<evidence type="ECO:0000313" key="5">
    <source>
        <dbReference type="Proteomes" id="UP000032287"/>
    </source>
</evidence>
<evidence type="ECO:0000313" key="4">
    <source>
        <dbReference type="EMBL" id="OSP88734.1"/>
    </source>
</evidence>
<keyword evidence="1" id="KW-0472">Membrane</keyword>
<dbReference type="RefSeq" id="WP_010373556.1">
    <property type="nucleotide sequence ID" value="NZ_BJEF01000001.1"/>
</dbReference>
<reference evidence="3 5" key="1">
    <citation type="journal article" date="2015" name="Microbiology (Mosc.)">
        <title>Genomics of the Weissella cibaria species with an examination of its metabolic traits.</title>
        <authorList>
            <person name="Lynch K.M."/>
            <person name="Lucid A."/>
            <person name="Arendt E.K."/>
            <person name="Sleator R.D."/>
            <person name="Lucey B."/>
            <person name="Coffey A."/>
        </authorList>
    </citation>
    <scope>NUCLEOTIDE SEQUENCE [LARGE SCALE GENOMIC DNA]</scope>
    <source>
        <strain evidence="3">AB3b</strain>
        <strain evidence="2 5">MG1</strain>
    </source>
</reference>
<comment type="caution">
    <text evidence="3">The sequence shown here is derived from an EMBL/GenBank/DDBJ whole genome shotgun (WGS) entry which is preliminary data.</text>
</comment>
<feature type="transmembrane region" description="Helical" evidence="1">
    <location>
        <begin position="33"/>
        <end position="50"/>
    </location>
</feature>
<keyword evidence="1" id="KW-0812">Transmembrane</keyword>
<dbReference type="Proteomes" id="UP000032289">
    <property type="component" value="Unassembled WGS sequence"/>
</dbReference>
<dbReference type="EMBL" id="NDXJ01000016">
    <property type="protein sequence ID" value="OSP88734.1"/>
    <property type="molecule type" value="Genomic_DNA"/>
</dbReference>
<accession>A0A0D1LZI3</accession>
<evidence type="ECO:0000256" key="1">
    <source>
        <dbReference type="SAM" id="Phobius"/>
    </source>
</evidence>
<proteinExistence type="predicted"/>